<sequence>MSEVSAKNKITLCKRGLVIVSFNRISNLIIVIVTLVVAIVMVEVCSFLIIKKLPMYESRWVFREKKPPAYANSPYFNADFIRESAKGERSKLDDKVRRLINFEGKYINVIDGHRRTAFVPEGAINTVYIYGASTIYSQEVPDEYTIPSQVQRKINEISAEYKVVNYGLASMNVEQQLYLLQETSLKEGDIVIFFDGGCDIINNVYRGYERGLNRNSPSNSGENDIVESIVLPALEGIKLYNFSKLLKYIKLKSPPSNVRNADEIKARAIKASSNFAKNILQAHQYSKTSGADFYHFLQPSIFSLSARTKHEQFLIDNFLLTPPGMEFVYTLSIDAFVDQSNLLNSKGVVSIDLRHILDNRQGEVFLDFAHTTERANEIIATAIFSMIRWKR</sequence>
<name>A0ABT1U0R8_9GAMM</name>
<dbReference type="EMBL" id="JANIBK010000008">
    <property type="protein sequence ID" value="MCQ8127418.1"/>
    <property type="molecule type" value="Genomic_DNA"/>
</dbReference>
<keyword evidence="1" id="KW-0472">Membrane</keyword>
<reference evidence="2 3" key="1">
    <citation type="submission" date="2022-07" db="EMBL/GenBank/DDBJ databases">
        <title>Methylomonas rivi sp. nov., Methylomonas rosea sp. nov., Methylomonas aureus sp. nov. and Methylomonas subterranea sp. nov., four novel methanotrophs isolated from a freshwater creek and the deep terrestrial subsurface.</title>
        <authorList>
            <person name="Abin C."/>
            <person name="Sankaranarayanan K."/>
            <person name="Garner C."/>
            <person name="Sindelar R."/>
            <person name="Kotary K."/>
            <person name="Garner R."/>
            <person name="Barclay S."/>
            <person name="Lawson P."/>
            <person name="Krumholz L."/>
        </authorList>
    </citation>
    <scope>NUCLEOTIDE SEQUENCE [LARGE SCALE GENOMIC DNA]</scope>
    <source>
        <strain evidence="2 3">WSC-6</strain>
    </source>
</reference>
<dbReference type="Proteomes" id="UP001524586">
    <property type="component" value="Unassembled WGS sequence"/>
</dbReference>
<keyword evidence="1" id="KW-0812">Transmembrane</keyword>
<feature type="transmembrane region" description="Helical" evidence="1">
    <location>
        <begin position="28"/>
        <end position="50"/>
    </location>
</feature>
<dbReference type="RefSeq" id="WP_256613738.1">
    <property type="nucleotide sequence ID" value="NZ_JANIBK010000008.1"/>
</dbReference>
<dbReference type="InterPro" id="IPR036514">
    <property type="entry name" value="SGNH_hydro_sf"/>
</dbReference>
<dbReference type="Gene3D" id="3.40.50.1110">
    <property type="entry name" value="SGNH hydrolase"/>
    <property type="match status" value="1"/>
</dbReference>
<gene>
    <name evidence="2" type="ORF">NP596_03020</name>
</gene>
<dbReference type="SUPFAM" id="SSF52266">
    <property type="entry name" value="SGNH hydrolase"/>
    <property type="match status" value="1"/>
</dbReference>
<evidence type="ECO:0000313" key="3">
    <source>
        <dbReference type="Proteomes" id="UP001524586"/>
    </source>
</evidence>
<protein>
    <recommendedName>
        <fullName evidence="4">SGNH hydrolase-type esterase domain-containing protein</fullName>
    </recommendedName>
</protein>
<comment type="caution">
    <text evidence="2">The sequence shown here is derived from an EMBL/GenBank/DDBJ whole genome shotgun (WGS) entry which is preliminary data.</text>
</comment>
<accession>A0ABT1U0R8</accession>
<evidence type="ECO:0008006" key="4">
    <source>
        <dbReference type="Google" id="ProtNLM"/>
    </source>
</evidence>
<evidence type="ECO:0000256" key="1">
    <source>
        <dbReference type="SAM" id="Phobius"/>
    </source>
</evidence>
<proteinExistence type="predicted"/>
<keyword evidence="1" id="KW-1133">Transmembrane helix</keyword>
<organism evidence="2 3">
    <name type="scientific">Methylomonas rivi</name>
    <dbReference type="NCBI Taxonomy" id="2952226"/>
    <lineage>
        <taxon>Bacteria</taxon>
        <taxon>Pseudomonadati</taxon>
        <taxon>Pseudomonadota</taxon>
        <taxon>Gammaproteobacteria</taxon>
        <taxon>Methylococcales</taxon>
        <taxon>Methylococcaceae</taxon>
        <taxon>Methylomonas</taxon>
    </lineage>
</organism>
<keyword evidence="3" id="KW-1185">Reference proteome</keyword>
<evidence type="ECO:0000313" key="2">
    <source>
        <dbReference type="EMBL" id="MCQ8127418.1"/>
    </source>
</evidence>